<dbReference type="Pfam" id="PF13563">
    <property type="entry name" value="2_5_RNA_ligase2"/>
    <property type="match status" value="1"/>
</dbReference>
<keyword evidence="1" id="KW-0436">Ligase</keyword>
<dbReference type="GO" id="GO:0016874">
    <property type="term" value="F:ligase activity"/>
    <property type="evidence" value="ECO:0007669"/>
    <property type="project" value="UniProtKB-KW"/>
</dbReference>
<name>A0ABR8W4D7_9MICO</name>
<dbReference type="EMBL" id="JACSPX010000001">
    <property type="protein sequence ID" value="MBD8011889.1"/>
    <property type="molecule type" value="Genomic_DNA"/>
</dbReference>
<protein>
    <submittedName>
        <fullName evidence="1">2'-5' RNA ligase family protein</fullName>
    </submittedName>
</protein>
<gene>
    <name evidence="1" type="ORF">H9633_06215</name>
</gene>
<organism evidence="1 2">
    <name type="scientific">Microbacterium commune</name>
    <dbReference type="NCBI Taxonomy" id="2762219"/>
    <lineage>
        <taxon>Bacteria</taxon>
        <taxon>Bacillati</taxon>
        <taxon>Actinomycetota</taxon>
        <taxon>Actinomycetes</taxon>
        <taxon>Micrococcales</taxon>
        <taxon>Microbacteriaceae</taxon>
        <taxon>Microbacterium</taxon>
    </lineage>
</organism>
<dbReference type="SUPFAM" id="SSF55144">
    <property type="entry name" value="LigT-like"/>
    <property type="match status" value="1"/>
</dbReference>
<comment type="caution">
    <text evidence="1">The sequence shown here is derived from an EMBL/GenBank/DDBJ whole genome shotgun (WGS) entry which is preliminary data.</text>
</comment>
<accession>A0ABR8W4D7</accession>
<dbReference type="Gene3D" id="3.90.1140.10">
    <property type="entry name" value="Cyclic phosphodiesterase"/>
    <property type="match status" value="1"/>
</dbReference>
<dbReference type="Proteomes" id="UP000611521">
    <property type="component" value="Unassembled WGS sequence"/>
</dbReference>
<keyword evidence="2" id="KW-1185">Reference proteome</keyword>
<proteinExistence type="predicted"/>
<dbReference type="RefSeq" id="WP_191712472.1">
    <property type="nucleotide sequence ID" value="NZ_JACSPX010000001.1"/>
</dbReference>
<reference evidence="1 2" key="1">
    <citation type="submission" date="2020-08" db="EMBL/GenBank/DDBJ databases">
        <title>A Genomic Blueprint of the Chicken Gut Microbiome.</title>
        <authorList>
            <person name="Gilroy R."/>
            <person name="Ravi A."/>
            <person name="Getino M."/>
            <person name="Pursley I."/>
            <person name="Horton D.L."/>
            <person name="Alikhan N.-F."/>
            <person name="Baker D."/>
            <person name="Gharbi K."/>
            <person name="Hall N."/>
            <person name="Watson M."/>
            <person name="Adriaenssens E.M."/>
            <person name="Foster-Nyarko E."/>
            <person name="Jarju S."/>
            <person name="Secka A."/>
            <person name="Antonio M."/>
            <person name="Oren A."/>
            <person name="Chaudhuri R."/>
            <person name="La Ragione R.M."/>
            <person name="Hildebrand F."/>
            <person name="Pallen M.J."/>
        </authorList>
    </citation>
    <scope>NUCLEOTIDE SEQUENCE [LARGE SCALE GENOMIC DNA]</scope>
    <source>
        <strain evidence="1 2">Re1</strain>
    </source>
</reference>
<sequence>MTRAPVISIELLLDEVSEAAVRAEWQALAAAGLSSMAAHTAPSNRPHVTLLVRSALEHVETALLTARPAFAVRLGGPLLFGDGDRRVLVRSVIASAALLALHDDVHRAAGPGDDAPHTAPGAWTPHVTLARRVRLQDLERALPLVGGEITGTAKALRRWDASTRTVTELARLG</sequence>
<evidence type="ECO:0000313" key="1">
    <source>
        <dbReference type="EMBL" id="MBD8011889.1"/>
    </source>
</evidence>
<evidence type="ECO:0000313" key="2">
    <source>
        <dbReference type="Proteomes" id="UP000611521"/>
    </source>
</evidence>
<dbReference type="InterPro" id="IPR009097">
    <property type="entry name" value="Cyclic_Pdiesterase"/>
</dbReference>